<organism evidence="9 10">
    <name type="scientific">Companilactobacillus mishanensis</name>
    <dbReference type="NCBI Taxonomy" id="2486008"/>
    <lineage>
        <taxon>Bacteria</taxon>
        <taxon>Bacillati</taxon>
        <taxon>Bacillota</taxon>
        <taxon>Bacilli</taxon>
        <taxon>Lactobacillales</taxon>
        <taxon>Lactobacillaceae</taxon>
        <taxon>Companilactobacillus</taxon>
    </lineage>
</organism>
<dbReference type="RefSeq" id="WP_153382369.1">
    <property type="nucleotide sequence ID" value="NZ_VDFM01000002.1"/>
</dbReference>
<evidence type="ECO:0000256" key="3">
    <source>
        <dbReference type="ARBA" id="ARBA00022475"/>
    </source>
</evidence>
<gene>
    <name evidence="9" type="ORF">FHL02_02700</name>
</gene>
<feature type="transmembrane region" description="Helical" evidence="7">
    <location>
        <begin position="186"/>
        <end position="203"/>
    </location>
</feature>
<feature type="transmembrane region" description="Helical" evidence="7">
    <location>
        <begin position="149"/>
        <end position="166"/>
    </location>
</feature>
<feature type="transmembrane region" description="Helical" evidence="7">
    <location>
        <begin position="283"/>
        <end position="306"/>
    </location>
</feature>
<feature type="transmembrane region" description="Helical" evidence="7">
    <location>
        <begin position="215"/>
        <end position="234"/>
    </location>
</feature>
<keyword evidence="5 7" id="KW-1133">Transmembrane helix</keyword>
<proteinExistence type="inferred from homology"/>
<feature type="transmembrane region" description="Helical" evidence="7">
    <location>
        <begin position="32"/>
        <end position="52"/>
    </location>
</feature>
<evidence type="ECO:0000256" key="6">
    <source>
        <dbReference type="ARBA" id="ARBA00023136"/>
    </source>
</evidence>
<evidence type="ECO:0000256" key="4">
    <source>
        <dbReference type="ARBA" id="ARBA00022692"/>
    </source>
</evidence>
<dbReference type="GO" id="GO:0009246">
    <property type="term" value="P:enterobacterial common antigen biosynthetic process"/>
    <property type="evidence" value="ECO:0007669"/>
    <property type="project" value="TreeGrafter"/>
</dbReference>
<comment type="similarity">
    <text evidence="2">Belongs to the acyltransferase 3 family.</text>
</comment>
<comment type="caution">
    <text evidence="9">The sequence shown here is derived from an EMBL/GenBank/DDBJ whole genome shotgun (WGS) entry which is preliminary data.</text>
</comment>
<dbReference type="GO" id="GO:0005886">
    <property type="term" value="C:plasma membrane"/>
    <property type="evidence" value="ECO:0007669"/>
    <property type="project" value="UniProtKB-SubCell"/>
</dbReference>
<dbReference type="PANTHER" id="PTHR40074:SF2">
    <property type="entry name" value="O-ACETYLTRANSFERASE WECH"/>
    <property type="match status" value="1"/>
</dbReference>
<reference evidence="9 10" key="1">
    <citation type="journal article" date="2019" name="Syst. Appl. Microbiol.">
        <title>Polyphasic characterization of two novel Lactobacillus spp. isolated from blown salami packages: Description of Lactobacillus halodurans sp. nov. and Lactobacillus salsicarnum sp. nov.</title>
        <authorList>
            <person name="Schuster J.A."/>
            <person name="Klingl A."/>
            <person name="Vogel R.F."/>
            <person name="Ehrmann M.A."/>
        </authorList>
    </citation>
    <scope>NUCLEOTIDE SEQUENCE [LARGE SCALE GENOMIC DNA]</scope>
    <source>
        <strain evidence="9 10">TMW 1.2118</strain>
    </source>
</reference>
<keyword evidence="6 7" id="KW-0472">Membrane</keyword>
<dbReference type="PANTHER" id="PTHR40074">
    <property type="entry name" value="O-ACETYLTRANSFERASE WECH"/>
    <property type="match status" value="1"/>
</dbReference>
<keyword evidence="4 7" id="KW-0812">Transmembrane</keyword>
<evidence type="ECO:0000256" key="2">
    <source>
        <dbReference type="ARBA" id="ARBA00007400"/>
    </source>
</evidence>
<feature type="transmembrane region" description="Helical" evidence="7">
    <location>
        <begin position="254"/>
        <end position="271"/>
    </location>
</feature>
<keyword evidence="9" id="KW-0808">Transferase</keyword>
<evidence type="ECO:0000256" key="1">
    <source>
        <dbReference type="ARBA" id="ARBA00004651"/>
    </source>
</evidence>
<dbReference type="Proteomes" id="UP000380386">
    <property type="component" value="Unassembled WGS sequence"/>
</dbReference>
<protein>
    <submittedName>
        <fullName evidence="9">Acyltransferase</fullName>
    </submittedName>
</protein>
<feature type="transmembrane region" description="Helical" evidence="7">
    <location>
        <begin position="119"/>
        <end position="137"/>
    </location>
</feature>
<evidence type="ECO:0000256" key="7">
    <source>
        <dbReference type="SAM" id="Phobius"/>
    </source>
</evidence>
<name>A0A5P0ZG17_9LACO</name>
<comment type="subcellular location">
    <subcellularLocation>
        <location evidence="1">Cell membrane</location>
        <topology evidence="1">Multi-pass membrane protein</topology>
    </subcellularLocation>
</comment>
<dbReference type="EMBL" id="VDFM01000002">
    <property type="protein sequence ID" value="MQS51925.1"/>
    <property type="molecule type" value="Genomic_DNA"/>
</dbReference>
<dbReference type="InterPro" id="IPR002656">
    <property type="entry name" value="Acyl_transf_3_dom"/>
</dbReference>
<accession>A0A5P0ZG17</accession>
<evidence type="ECO:0000256" key="5">
    <source>
        <dbReference type="ARBA" id="ARBA00022989"/>
    </source>
</evidence>
<evidence type="ECO:0000313" key="10">
    <source>
        <dbReference type="Proteomes" id="UP000380386"/>
    </source>
</evidence>
<dbReference type="Pfam" id="PF01757">
    <property type="entry name" value="Acyl_transf_3"/>
    <property type="match status" value="1"/>
</dbReference>
<dbReference type="AlphaFoldDB" id="A0A5P0ZG17"/>
<keyword evidence="3" id="KW-1003">Cell membrane</keyword>
<keyword evidence="9" id="KW-0012">Acyltransferase</keyword>
<evidence type="ECO:0000259" key="8">
    <source>
        <dbReference type="Pfam" id="PF01757"/>
    </source>
</evidence>
<sequence length="353" mass="41374">MKVFACTAVMLQSVLGFVVGTEPSNDIQIVISFLYNLVKFTAPAFIFGILYSTMRTNMNSDLKNYPHYLKNQWSALFVPTIWWTLAYLLIFPTVQQTNHYNNLSSFLWQFINGNAAPHLWYNTMMLQFIILMPLFWMLGRWANNSDSRALWIIIITIVGYFAWIYFYDLKVFHGLESTNWYLLDRLFISFIIYGIFGVIAWIYREQFENLIKKSWIFILVALIATFIWTNKELLSFGFPLKLSNAPYYKPSMTLYSLLVIGSVATLAINHLRKNSKVLPAFHFLAVYAYRAYLSNVFWLEIIWLIFGKTLAQSHPIWSIFICYFLTWILSFCSAYLLHIIWSKMKSGAKQITA</sequence>
<feature type="domain" description="Acyltransferase 3" evidence="8">
    <location>
        <begin position="1"/>
        <end position="332"/>
    </location>
</feature>
<dbReference type="OrthoDB" id="569695at2"/>
<feature type="transmembrane region" description="Helical" evidence="7">
    <location>
        <begin position="73"/>
        <end position="94"/>
    </location>
</feature>
<dbReference type="GO" id="GO:0016413">
    <property type="term" value="F:O-acetyltransferase activity"/>
    <property type="evidence" value="ECO:0007669"/>
    <property type="project" value="TreeGrafter"/>
</dbReference>
<evidence type="ECO:0000313" key="9">
    <source>
        <dbReference type="EMBL" id="MQS51925.1"/>
    </source>
</evidence>
<feature type="transmembrane region" description="Helical" evidence="7">
    <location>
        <begin position="318"/>
        <end position="341"/>
    </location>
</feature>